<evidence type="ECO:0000256" key="4">
    <source>
        <dbReference type="PROSITE-ProRule" id="PRU00182"/>
    </source>
</evidence>
<dbReference type="InterPro" id="IPR036986">
    <property type="entry name" value="S4_RNA-bd_sf"/>
</dbReference>
<evidence type="ECO:0000256" key="1">
    <source>
        <dbReference type="ARBA" id="ARBA00008396"/>
    </source>
</evidence>
<evidence type="ECO:0000256" key="3">
    <source>
        <dbReference type="ARBA" id="ARBA00023125"/>
    </source>
</evidence>
<protein>
    <submittedName>
        <fullName evidence="7">Heat shock protein Hsp15</fullName>
    </submittedName>
</protein>
<dbReference type="Gene3D" id="3.10.290.10">
    <property type="entry name" value="RNA-binding S4 domain"/>
    <property type="match status" value="1"/>
</dbReference>
<evidence type="ECO:0000256" key="2">
    <source>
        <dbReference type="ARBA" id="ARBA00022884"/>
    </source>
</evidence>
<reference evidence="7 8" key="1">
    <citation type="submission" date="2016-10" db="EMBL/GenBank/DDBJ databases">
        <authorList>
            <person name="de Groot N.N."/>
        </authorList>
    </citation>
    <scope>NUCLEOTIDE SEQUENCE [LARGE SCALE GENOMIC DNA]</scope>
    <source>
        <strain evidence="7 8">DSM 5885</strain>
    </source>
</reference>
<dbReference type="InterPro" id="IPR025708">
    <property type="entry name" value="HSP15"/>
</dbReference>
<dbReference type="EMBL" id="FNCY01000023">
    <property type="protein sequence ID" value="SDI60438.1"/>
    <property type="molecule type" value="Genomic_DNA"/>
</dbReference>
<comment type="similarity">
    <text evidence="1">Belongs to the HSP15 family.</text>
</comment>
<dbReference type="PROSITE" id="PS50889">
    <property type="entry name" value="S4"/>
    <property type="match status" value="1"/>
</dbReference>
<dbReference type="OrthoDB" id="9797176at2"/>
<feature type="domain" description="RNA-binding S4" evidence="6">
    <location>
        <begin position="10"/>
        <end position="76"/>
    </location>
</feature>
<dbReference type="PIRSF" id="PIRSF016821">
    <property type="entry name" value="HSP15"/>
    <property type="match status" value="1"/>
</dbReference>
<evidence type="ECO:0000313" key="8">
    <source>
        <dbReference type="Proteomes" id="UP000198607"/>
    </source>
</evidence>
<dbReference type="SMART" id="SM00363">
    <property type="entry name" value="S4"/>
    <property type="match status" value="1"/>
</dbReference>
<dbReference type="RefSeq" id="WP_091939961.1">
    <property type="nucleotide sequence ID" value="NZ_FNCY01000023.1"/>
</dbReference>
<keyword evidence="3" id="KW-0238">DNA-binding</keyword>
<dbReference type="GO" id="GO:0043023">
    <property type="term" value="F:ribosomal large subunit binding"/>
    <property type="evidence" value="ECO:0007669"/>
    <property type="project" value="InterPro"/>
</dbReference>
<dbReference type="AlphaFoldDB" id="A0A1G8LXN5"/>
<dbReference type="GO" id="GO:0003727">
    <property type="term" value="F:single-stranded RNA binding"/>
    <property type="evidence" value="ECO:0007669"/>
    <property type="project" value="InterPro"/>
</dbReference>
<evidence type="ECO:0000313" key="7">
    <source>
        <dbReference type="EMBL" id="SDI60438.1"/>
    </source>
</evidence>
<keyword evidence="2 4" id="KW-0694">RNA-binding</keyword>
<evidence type="ECO:0000259" key="6">
    <source>
        <dbReference type="SMART" id="SM00363"/>
    </source>
</evidence>
<dbReference type="SUPFAM" id="SSF55174">
    <property type="entry name" value="Alpha-L RNA-binding motif"/>
    <property type="match status" value="1"/>
</dbReference>
<dbReference type="InterPro" id="IPR002942">
    <property type="entry name" value="S4_RNA-bd"/>
</dbReference>
<sequence>MSSESTSASLRIDKWLWTARFFKTRSLATAAIDAGHVRLNGAAVKPAREVRPGDTVDLSIGYQRWTVVVCAIAATRGPASAAQQLYRETEQSVQRRATEQEARRLAPAPGSDRGERPTKRDRRQIHRFTDNT</sequence>
<dbReference type="Pfam" id="PF01479">
    <property type="entry name" value="S4"/>
    <property type="match status" value="1"/>
</dbReference>
<dbReference type="GO" id="GO:0034605">
    <property type="term" value="P:cellular response to heat"/>
    <property type="evidence" value="ECO:0007669"/>
    <property type="project" value="InterPro"/>
</dbReference>
<dbReference type="CDD" id="cd00165">
    <property type="entry name" value="S4"/>
    <property type="match status" value="1"/>
</dbReference>
<feature type="region of interest" description="Disordered" evidence="5">
    <location>
        <begin position="80"/>
        <end position="132"/>
    </location>
</feature>
<proteinExistence type="inferred from homology"/>
<gene>
    <name evidence="7" type="ORF">SAMN05660652_03721</name>
</gene>
<dbReference type="Proteomes" id="UP000198607">
    <property type="component" value="Unassembled WGS sequence"/>
</dbReference>
<keyword evidence="8" id="KW-1185">Reference proteome</keyword>
<evidence type="ECO:0000256" key="5">
    <source>
        <dbReference type="SAM" id="MobiDB-lite"/>
    </source>
</evidence>
<name>A0A1G8LXN5_9RHOO</name>
<accession>A0A1G8LXN5</accession>
<dbReference type="STRING" id="83767.SAMN05660652_03721"/>
<keyword evidence="7" id="KW-0346">Stress response</keyword>
<dbReference type="GO" id="GO:0003677">
    <property type="term" value="F:DNA binding"/>
    <property type="evidence" value="ECO:0007669"/>
    <property type="project" value="UniProtKB-KW"/>
</dbReference>
<organism evidence="7 8">
    <name type="scientific">Propionivibrio dicarboxylicus</name>
    <dbReference type="NCBI Taxonomy" id="83767"/>
    <lineage>
        <taxon>Bacteria</taxon>
        <taxon>Pseudomonadati</taxon>
        <taxon>Pseudomonadota</taxon>
        <taxon>Betaproteobacteria</taxon>
        <taxon>Rhodocyclales</taxon>
        <taxon>Rhodocyclaceae</taxon>
        <taxon>Propionivibrio</taxon>
    </lineage>
</organism>